<protein>
    <submittedName>
        <fullName evidence="1">Uncharacterized protein</fullName>
    </submittedName>
</protein>
<proteinExistence type="predicted"/>
<dbReference type="RefSeq" id="WP_322424434.1">
    <property type="nucleotide sequence ID" value="NZ_JAXQPW010000004.1"/>
</dbReference>
<evidence type="ECO:0000313" key="1">
    <source>
        <dbReference type="EMBL" id="MDZ5662348.1"/>
    </source>
</evidence>
<evidence type="ECO:0000313" key="2">
    <source>
        <dbReference type="Proteomes" id="UP001291999"/>
    </source>
</evidence>
<comment type="caution">
    <text evidence="1">The sequence shown here is derived from an EMBL/GenBank/DDBJ whole genome shotgun (WGS) entry which is preliminary data.</text>
</comment>
<sequence>MMLYRMAPHSPLEWTTFPSRDLKDDVAKYNLDLDRLEWQQTEERVFSDDLLRIALRHGVASQHALVVEAGHTVELGRSDTLRAHGLQSGELQADIRAKHGALMEGLMPGWTASGEELDERVRESTDRAAREADDELAEVLAAPVDPALAEHWTYLGGRLPEPV</sequence>
<gene>
    <name evidence="1" type="ORF">SFC79_11285</name>
</gene>
<keyword evidence="2" id="KW-1185">Reference proteome</keyword>
<accession>A0ABU5KBV2</accession>
<dbReference type="EMBL" id="JAXQPW010000004">
    <property type="protein sequence ID" value="MDZ5662348.1"/>
    <property type="molecule type" value="Genomic_DNA"/>
</dbReference>
<dbReference type="Proteomes" id="UP001291999">
    <property type="component" value="Unassembled WGS sequence"/>
</dbReference>
<organism evidence="1 2">
    <name type="scientific">Nocardioides renjunii</name>
    <dbReference type="NCBI Taxonomy" id="3095075"/>
    <lineage>
        <taxon>Bacteria</taxon>
        <taxon>Bacillati</taxon>
        <taxon>Actinomycetota</taxon>
        <taxon>Actinomycetes</taxon>
        <taxon>Propionibacteriales</taxon>
        <taxon>Nocardioidaceae</taxon>
        <taxon>Nocardioides</taxon>
    </lineage>
</organism>
<reference evidence="1 2" key="1">
    <citation type="submission" date="2023-11" db="EMBL/GenBank/DDBJ databases">
        <title>Novel species in genus Nocardioides.</title>
        <authorList>
            <person name="Zhou H."/>
        </authorList>
    </citation>
    <scope>NUCLEOTIDE SEQUENCE [LARGE SCALE GENOMIC DNA]</scope>
    <source>
        <strain evidence="1 2">S-58</strain>
    </source>
</reference>
<name>A0ABU5KBV2_9ACTN</name>